<dbReference type="InterPro" id="IPR044888">
    <property type="entry name" value="Mediatior_Med7_sf"/>
</dbReference>
<keyword evidence="5 10" id="KW-0805">Transcription regulation</keyword>
<accession>A0ABR3GSG7</accession>
<proteinExistence type="inferred from homology"/>
<evidence type="ECO:0000256" key="1">
    <source>
        <dbReference type="ARBA" id="ARBA00004123"/>
    </source>
</evidence>
<protein>
    <recommendedName>
        <fullName evidence="4 10">Mediator of RNA polymerase II transcription subunit 7</fullName>
    </recommendedName>
</protein>
<dbReference type="PANTHER" id="PTHR21428:SF11">
    <property type="entry name" value="MEDIATOR OF RNA POLYMERASE II TRANSCRIPTION SUBUNIT 7"/>
    <property type="match status" value="1"/>
</dbReference>
<name>A0ABR3GSG7_9PEZI</name>
<evidence type="ECO:0000256" key="11">
    <source>
        <dbReference type="SAM" id="MobiDB-lite"/>
    </source>
</evidence>
<evidence type="ECO:0000256" key="9">
    <source>
        <dbReference type="ARBA" id="ARBA00025687"/>
    </source>
</evidence>
<comment type="function">
    <text evidence="9">Component of the Mediator complex, a coactivator involved in the regulated transcription of nearly all RNA polymerase II-dependent genes. Mediator functions as a bridge to convey information from gene-specific regulatory proteins to the basal RNA polymerase II transcription machinery. Mediator is recruited to promoters by direct interactions with regulatory proteins and serves as a scaffold for the assembly of a functional preinitiation complex with RNA polymerase II and the general transcription factors.</text>
</comment>
<reference evidence="12 13" key="1">
    <citation type="submission" date="2024-02" db="EMBL/GenBank/DDBJ databases">
        <title>Discinaceae phylogenomics.</title>
        <authorList>
            <person name="Dirks A.C."/>
            <person name="James T.Y."/>
        </authorList>
    </citation>
    <scope>NUCLEOTIDE SEQUENCE [LARGE SCALE GENOMIC DNA]</scope>
    <source>
        <strain evidence="12 13">ACD0624</strain>
    </source>
</reference>
<dbReference type="Pfam" id="PF05983">
    <property type="entry name" value="Med7"/>
    <property type="match status" value="1"/>
</dbReference>
<dbReference type="EMBL" id="JBBBZM010000018">
    <property type="protein sequence ID" value="KAL0638768.1"/>
    <property type="molecule type" value="Genomic_DNA"/>
</dbReference>
<evidence type="ECO:0000256" key="8">
    <source>
        <dbReference type="ARBA" id="ARBA00023242"/>
    </source>
</evidence>
<dbReference type="Gene3D" id="6.10.140.200">
    <property type="match status" value="1"/>
</dbReference>
<evidence type="ECO:0000256" key="10">
    <source>
        <dbReference type="RuleBase" id="RU364060"/>
    </source>
</evidence>
<evidence type="ECO:0000256" key="3">
    <source>
        <dbReference type="ARBA" id="ARBA00011837"/>
    </source>
</evidence>
<comment type="subunit">
    <text evidence="3 10">Component of the Mediator complex.</text>
</comment>
<evidence type="ECO:0000313" key="12">
    <source>
        <dbReference type="EMBL" id="KAL0638768.1"/>
    </source>
</evidence>
<evidence type="ECO:0000256" key="6">
    <source>
        <dbReference type="ARBA" id="ARBA00023159"/>
    </source>
</evidence>
<keyword evidence="6 10" id="KW-0010">Activator</keyword>
<keyword evidence="7 10" id="KW-0804">Transcription</keyword>
<comment type="caution">
    <text evidence="12">The sequence shown here is derived from an EMBL/GenBank/DDBJ whole genome shotgun (WGS) entry which is preliminary data.</text>
</comment>
<sequence length="247" mass="27494">MAEQPPGALTAAFPPPPKYFTSFTPKNLDALNELRKPDGTLPPIDELPEELQVLVPPPPPEKRYRAFGEPWTLPEIYPSLEEAGIQQLYPSPSSGSQNGKEKESSLDRTLELRRLSKSLLLNYLELVGVMGVAPEKFHEKTSALETILFNMHHLINEYRPHQARETLCLRMEEQLEKIRKETEENKKAVVQIEAVLAGLADVGKKADAIIGAGGVFISERRSKSSLEEKVEKAKSMDAAAWRSLNGA</sequence>
<dbReference type="Gene3D" id="6.10.140.1520">
    <property type="match status" value="1"/>
</dbReference>
<keyword evidence="13" id="KW-1185">Reference proteome</keyword>
<dbReference type="Proteomes" id="UP001447188">
    <property type="component" value="Unassembled WGS sequence"/>
</dbReference>
<dbReference type="SUPFAM" id="SSF140718">
    <property type="entry name" value="Mediator hinge subcomplex-like"/>
    <property type="match status" value="1"/>
</dbReference>
<evidence type="ECO:0000256" key="2">
    <source>
        <dbReference type="ARBA" id="ARBA00009994"/>
    </source>
</evidence>
<comment type="subcellular location">
    <subcellularLocation>
        <location evidence="1 10">Nucleus</location>
    </subcellularLocation>
</comment>
<dbReference type="InterPro" id="IPR009244">
    <property type="entry name" value="Mediatior_Med7"/>
</dbReference>
<dbReference type="InterPro" id="IPR037212">
    <property type="entry name" value="Med7/Med21-like"/>
</dbReference>
<gene>
    <name evidence="12" type="primary">MED7</name>
    <name evidence="12" type="ORF">Q9L58_002193</name>
</gene>
<evidence type="ECO:0000313" key="13">
    <source>
        <dbReference type="Proteomes" id="UP001447188"/>
    </source>
</evidence>
<evidence type="ECO:0000256" key="5">
    <source>
        <dbReference type="ARBA" id="ARBA00023015"/>
    </source>
</evidence>
<evidence type="ECO:0000256" key="7">
    <source>
        <dbReference type="ARBA" id="ARBA00023163"/>
    </source>
</evidence>
<feature type="compositionally biased region" description="Polar residues" evidence="11">
    <location>
        <begin position="88"/>
        <end position="98"/>
    </location>
</feature>
<dbReference type="PANTHER" id="PTHR21428">
    <property type="entry name" value="MEDIATOR OF RNA POLYMERASE II TRANSCRIPTION SUBUNIT 7"/>
    <property type="match status" value="1"/>
</dbReference>
<keyword evidence="8 10" id="KW-0539">Nucleus</keyword>
<evidence type="ECO:0000256" key="4">
    <source>
        <dbReference type="ARBA" id="ARBA00020631"/>
    </source>
</evidence>
<feature type="region of interest" description="Disordered" evidence="11">
    <location>
        <begin position="87"/>
        <end position="107"/>
    </location>
</feature>
<comment type="similarity">
    <text evidence="2 10">Belongs to the Mediator complex subunit 7 family.</text>
</comment>
<organism evidence="12 13">
    <name type="scientific">Discina gigas</name>
    <dbReference type="NCBI Taxonomy" id="1032678"/>
    <lineage>
        <taxon>Eukaryota</taxon>
        <taxon>Fungi</taxon>
        <taxon>Dikarya</taxon>
        <taxon>Ascomycota</taxon>
        <taxon>Pezizomycotina</taxon>
        <taxon>Pezizomycetes</taxon>
        <taxon>Pezizales</taxon>
        <taxon>Discinaceae</taxon>
        <taxon>Discina</taxon>
    </lineage>
</organism>